<dbReference type="InterPro" id="IPR005107">
    <property type="entry name" value="CO_DH_flav_C"/>
</dbReference>
<dbReference type="InterPro" id="IPR051312">
    <property type="entry name" value="Diverse_Substr_Oxidored"/>
</dbReference>
<dbReference type="SMART" id="SM01092">
    <property type="entry name" value="CO_deh_flav_C"/>
    <property type="match status" value="1"/>
</dbReference>
<dbReference type="PANTHER" id="PTHR42659">
    <property type="entry name" value="XANTHINE DEHYDROGENASE SUBUNIT C-RELATED"/>
    <property type="match status" value="1"/>
</dbReference>
<dbReference type="GO" id="GO:0043885">
    <property type="term" value="F:anaerobic carbon-monoxide dehydrogenase activity"/>
    <property type="evidence" value="ECO:0007669"/>
    <property type="project" value="UniProtKB-EC"/>
</dbReference>
<keyword evidence="3 6" id="KW-0560">Oxidoreductase</keyword>
<dbReference type="GO" id="GO:0071949">
    <property type="term" value="F:FAD binding"/>
    <property type="evidence" value="ECO:0007669"/>
    <property type="project" value="InterPro"/>
</dbReference>
<name>A0A2U3PUY6_9BRAD</name>
<dbReference type="Proteomes" id="UP000246085">
    <property type="component" value="Chromosome BRAD3257"/>
</dbReference>
<dbReference type="InterPro" id="IPR016166">
    <property type="entry name" value="FAD-bd_PCMH"/>
</dbReference>
<sequence length="283" mass="30173">MIPAAFDYVRVSSLSQAIEFLRDNPDGAKLLAGGHTLLPALKLRLASPELLIDIGSVAEIKGIEIGETHVKIGALTTHSELAASEPLNEIFPIFRETGSVLADPQVRNRGTIGGSLANADPAADWPAVVLALRAKIQIAGATGPRFVPAEEFFLDIFSTALEPDEILASIQIPKPKAGTRYAYRKIRHPASGFAVVGIAIAVRTSDGVVDEASIGVTGATNHAFVGKEASEFLTGKVLSQDNIDEAARILGENTECLSDRYAPAEYRANLVRVELRRALLELS</sequence>
<evidence type="ECO:0000256" key="3">
    <source>
        <dbReference type="ARBA" id="ARBA00023002"/>
    </source>
</evidence>
<gene>
    <name evidence="6" type="primary">coxM</name>
    <name evidence="6" type="ORF">BRAD3257_1870</name>
</gene>
<dbReference type="RefSeq" id="WP_122401476.1">
    <property type="nucleotide sequence ID" value="NZ_LS398110.1"/>
</dbReference>
<accession>A0A2U3PUY6</accession>
<dbReference type="SUPFAM" id="SSF55447">
    <property type="entry name" value="CO dehydrogenase flavoprotein C-terminal domain-like"/>
    <property type="match status" value="1"/>
</dbReference>
<protein>
    <submittedName>
        <fullName evidence="6">Carbon monoxide dehydrogenase medium chain</fullName>
        <ecNumber evidence="6">1.2.7.4</ecNumber>
    </submittedName>
</protein>
<dbReference type="PANTHER" id="PTHR42659:SF2">
    <property type="entry name" value="XANTHINE DEHYDROGENASE SUBUNIT C-RELATED"/>
    <property type="match status" value="1"/>
</dbReference>
<dbReference type="Pfam" id="PF03450">
    <property type="entry name" value="CO_deh_flav_C"/>
    <property type="match status" value="1"/>
</dbReference>
<dbReference type="EMBL" id="LS398110">
    <property type="protein sequence ID" value="SPP92981.1"/>
    <property type="molecule type" value="Genomic_DNA"/>
</dbReference>
<feature type="domain" description="FAD-binding PCMH-type" evidence="5">
    <location>
        <begin position="1"/>
        <end position="177"/>
    </location>
</feature>
<dbReference type="InterPro" id="IPR002346">
    <property type="entry name" value="Mopterin_DH_FAD-bd"/>
</dbReference>
<proteinExistence type="predicted"/>
<dbReference type="EC" id="1.2.7.4" evidence="6"/>
<dbReference type="Gene3D" id="3.30.390.50">
    <property type="entry name" value="CO dehydrogenase flavoprotein, C-terminal domain"/>
    <property type="match status" value="1"/>
</dbReference>
<evidence type="ECO:0000256" key="2">
    <source>
        <dbReference type="ARBA" id="ARBA00022827"/>
    </source>
</evidence>
<keyword evidence="2" id="KW-0274">FAD</keyword>
<organism evidence="6 7">
    <name type="scientific">Bradyrhizobium vignae</name>
    <dbReference type="NCBI Taxonomy" id="1549949"/>
    <lineage>
        <taxon>Bacteria</taxon>
        <taxon>Pseudomonadati</taxon>
        <taxon>Pseudomonadota</taxon>
        <taxon>Alphaproteobacteria</taxon>
        <taxon>Hyphomicrobiales</taxon>
        <taxon>Nitrobacteraceae</taxon>
        <taxon>Bradyrhizobium</taxon>
    </lineage>
</organism>
<dbReference type="InterPro" id="IPR016167">
    <property type="entry name" value="FAD-bd_PCMH_sub1"/>
</dbReference>
<evidence type="ECO:0000256" key="4">
    <source>
        <dbReference type="PROSITE-ProRule" id="PRU10137"/>
    </source>
</evidence>
<evidence type="ECO:0000313" key="6">
    <source>
        <dbReference type="EMBL" id="SPP92981.1"/>
    </source>
</evidence>
<dbReference type="AlphaFoldDB" id="A0A2U3PUY6"/>
<evidence type="ECO:0000256" key="1">
    <source>
        <dbReference type="ARBA" id="ARBA00022630"/>
    </source>
</evidence>
<dbReference type="PROSITE" id="PS51387">
    <property type="entry name" value="FAD_PCMH"/>
    <property type="match status" value="1"/>
</dbReference>
<feature type="active site" description="O-(5'-phospho-DNA)-serine intermediate" evidence="4">
    <location>
        <position position="12"/>
    </location>
</feature>
<dbReference type="PROSITE" id="PS00397">
    <property type="entry name" value="RECOMBINASES_1"/>
    <property type="match status" value="1"/>
</dbReference>
<dbReference type="InterPro" id="IPR036318">
    <property type="entry name" value="FAD-bd_PCMH-like_sf"/>
</dbReference>
<keyword evidence="1" id="KW-0285">Flavoprotein</keyword>
<dbReference type="Pfam" id="PF00941">
    <property type="entry name" value="FAD_binding_5"/>
    <property type="match status" value="1"/>
</dbReference>
<dbReference type="SUPFAM" id="SSF56176">
    <property type="entry name" value="FAD-binding/transporter-associated domain-like"/>
    <property type="match status" value="1"/>
</dbReference>
<dbReference type="GO" id="GO:0000150">
    <property type="term" value="F:DNA strand exchange activity"/>
    <property type="evidence" value="ECO:0007669"/>
    <property type="project" value="InterPro"/>
</dbReference>
<dbReference type="InterPro" id="IPR016169">
    <property type="entry name" value="FAD-bd_PCMH_sub2"/>
</dbReference>
<dbReference type="KEGG" id="bvz:BRAD3257_1870"/>
<dbReference type="Gene3D" id="3.30.43.10">
    <property type="entry name" value="Uridine Diphospho-n-acetylenolpyruvylglucosamine Reductase, domain 2"/>
    <property type="match status" value="1"/>
</dbReference>
<dbReference type="FunFam" id="3.30.465.10:FF:000017">
    <property type="entry name" value="Xanthine dehydrogenase, FAD binding subunit"/>
    <property type="match status" value="1"/>
</dbReference>
<dbReference type="Gene3D" id="3.30.465.10">
    <property type="match status" value="1"/>
</dbReference>
<dbReference type="InterPro" id="IPR006118">
    <property type="entry name" value="Recombinase_CS"/>
</dbReference>
<reference evidence="6 7" key="1">
    <citation type="submission" date="2018-03" db="EMBL/GenBank/DDBJ databases">
        <authorList>
            <person name="Gully D."/>
        </authorList>
    </citation>
    <scope>NUCLEOTIDE SEQUENCE [LARGE SCALE GENOMIC DNA]</scope>
    <source>
        <strain evidence="6">ORS3257</strain>
    </source>
</reference>
<dbReference type="InterPro" id="IPR036683">
    <property type="entry name" value="CO_DH_flav_C_dom_sf"/>
</dbReference>
<evidence type="ECO:0000313" key="7">
    <source>
        <dbReference type="Proteomes" id="UP000246085"/>
    </source>
</evidence>
<evidence type="ECO:0000259" key="5">
    <source>
        <dbReference type="PROSITE" id="PS51387"/>
    </source>
</evidence>